<keyword evidence="3" id="KW-1185">Reference proteome</keyword>
<keyword evidence="1" id="KW-1133">Transmembrane helix</keyword>
<protein>
    <submittedName>
        <fullName evidence="2">Kinesin-like protein KIF20B-like protein</fullName>
    </submittedName>
</protein>
<evidence type="ECO:0000313" key="2">
    <source>
        <dbReference type="EMBL" id="OMO56138.1"/>
    </source>
</evidence>
<sequence>MPPADQRSIDNDITGFYIGGIALTFCNAFILFGLLICRQRLWVKLGLERPIETTARIPSKVVVEVVVQPPPPLPPQQQQQEEAANILSGSFAVYGKEEATKLPLKILIFTASSCCGCGGGGGITTSTTTLLGGMVN</sequence>
<accession>A0A1R3GDF8</accession>
<dbReference type="EMBL" id="AWWV01014532">
    <property type="protein sequence ID" value="OMO56138.1"/>
    <property type="molecule type" value="Genomic_DNA"/>
</dbReference>
<gene>
    <name evidence="2" type="ORF">CCACVL1_26764</name>
</gene>
<keyword evidence="1" id="KW-0812">Transmembrane</keyword>
<dbReference type="Proteomes" id="UP000188268">
    <property type="component" value="Unassembled WGS sequence"/>
</dbReference>
<dbReference type="Gramene" id="OMO56138">
    <property type="protein sequence ID" value="OMO56138"/>
    <property type="gene ID" value="CCACVL1_26764"/>
</dbReference>
<evidence type="ECO:0000256" key="1">
    <source>
        <dbReference type="SAM" id="Phobius"/>
    </source>
</evidence>
<feature type="transmembrane region" description="Helical" evidence="1">
    <location>
        <begin position="16"/>
        <end position="37"/>
    </location>
</feature>
<name>A0A1R3GDF8_COCAP</name>
<evidence type="ECO:0000313" key="3">
    <source>
        <dbReference type="Proteomes" id="UP000188268"/>
    </source>
</evidence>
<dbReference type="AlphaFoldDB" id="A0A1R3GDF8"/>
<reference evidence="2 3" key="1">
    <citation type="submission" date="2013-09" db="EMBL/GenBank/DDBJ databases">
        <title>Corchorus capsularis genome sequencing.</title>
        <authorList>
            <person name="Alam M."/>
            <person name="Haque M.S."/>
            <person name="Islam M.S."/>
            <person name="Emdad E.M."/>
            <person name="Islam M.M."/>
            <person name="Ahmed B."/>
            <person name="Halim A."/>
            <person name="Hossen Q.M.M."/>
            <person name="Hossain M.Z."/>
            <person name="Ahmed R."/>
            <person name="Khan M.M."/>
            <person name="Islam R."/>
            <person name="Rashid M.M."/>
            <person name="Khan S.A."/>
            <person name="Rahman M.S."/>
            <person name="Alam M."/>
        </authorList>
    </citation>
    <scope>NUCLEOTIDE SEQUENCE [LARGE SCALE GENOMIC DNA]</scope>
    <source>
        <strain evidence="3">cv. CVL-1</strain>
        <tissue evidence="2">Whole seedling</tissue>
    </source>
</reference>
<proteinExistence type="predicted"/>
<comment type="caution">
    <text evidence="2">The sequence shown here is derived from an EMBL/GenBank/DDBJ whole genome shotgun (WGS) entry which is preliminary data.</text>
</comment>
<organism evidence="2 3">
    <name type="scientific">Corchorus capsularis</name>
    <name type="common">Jute</name>
    <dbReference type="NCBI Taxonomy" id="210143"/>
    <lineage>
        <taxon>Eukaryota</taxon>
        <taxon>Viridiplantae</taxon>
        <taxon>Streptophyta</taxon>
        <taxon>Embryophyta</taxon>
        <taxon>Tracheophyta</taxon>
        <taxon>Spermatophyta</taxon>
        <taxon>Magnoliopsida</taxon>
        <taxon>eudicotyledons</taxon>
        <taxon>Gunneridae</taxon>
        <taxon>Pentapetalae</taxon>
        <taxon>rosids</taxon>
        <taxon>malvids</taxon>
        <taxon>Malvales</taxon>
        <taxon>Malvaceae</taxon>
        <taxon>Grewioideae</taxon>
        <taxon>Apeibeae</taxon>
        <taxon>Corchorus</taxon>
    </lineage>
</organism>
<keyword evidence="1" id="KW-0472">Membrane</keyword>